<gene>
    <name evidence="8" type="ORF">MNBD_ALPHA05-180</name>
</gene>
<dbReference type="InterPro" id="IPR013785">
    <property type="entry name" value="Aldolase_TIM"/>
</dbReference>
<comment type="pathway">
    <text evidence="1">Amino-acid biosynthesis; L-tryptophan biosynthesis; L-tryptophan from chorismate: step 3/5.</text>
</comment>
<dbReference type="SUPFAM" id="SSF51366">
    <property type="entry name" value="Ribulose-phoshate binding barrel"/>
    <property type="match status" value="1"/>
</dbReference>
<evidence type="ECO:0000256" key="5">
    <source>
        <dbReference type="ARBA" id="ARBA00023141"/>
    </source>
</evidence>
<dbReference type="UniPathway" id="UPA00035">
    <property type="reaction ID" value="UER00042"/>
</dbReference>
<evidence type="ECO:0000256" key="1">
    <source>
        <dbReference type="ARBA" id="ARBA00004664"/>
    </source>
</evidence>
<feature type="non-terminal residue" evidence="8">
    <location>
        <position position="109"/>
    </location>
</feature>
<accession>A0A3B0RV81</accession>
<organism evidence="8">
    <name type="scientific">hydrothermal vent metagenome</name>
    <dbReference type="NCBI Taxonomy" id="652676"/>
    <lineage>
        <taxon>unclassified sequences</taxon>
        <taxon>metagenomes</taxon>
        <taxon>ecological metagenomes</taxon>
    </lineage>
</organism>
<protein>
    <recommendedName>
        <fullName evidence="2">phosphoribosylanthranilate isomerase</fullName>
        <ecNumber evidence="2">5.3.1.24</ecNumber>
    </recommendedName>
</protein>
<evidence type="ECO:0000256" key="4">
    <source>
        <dbReference type="ARBA" id="ARBA00022822"/>
    </source>
</evidence>
<dbReference type="GO" id="GO:0000162">
    <property type="term" value="P:L-tryptophan biosynthetic process"/>
    <property type="evidence" value="ECO:0007669"/>
    <property type="project" value="UniProtKB-UniPathway"/>
</dbReference>
<dbReference type="InterPro" id="IPR044643">
    <property type="entry name" value="TrpF_fam"/>
</dbReference>
<keyword evidence="5" id="KW-0057">Aromatic amino acid biosynthesis</keyword>
<dbReference type="EC" id="5.3.1.24" evidence="2"/>
<evidence type="ECO:0000256" key="2">
    <source>
        <dbReference type="ARBA" id="ARBA00012572"/>
    </source>
</evidence>
<dbReference type="GO" id="GO:0004640">
    <property type="term" value="F:phosphoribosylanthranilate isomerase activity"/>
    <property type="evidence" value="ECO:0007669"/>
    <property type="project" value="UniProtKB-EC"/>
</dbReference>
<dbReference type="PANTHER" id="PTHR42894:SF1">
    <property type="entry name" value="N-(5'-PHOSPHORIBOSYL)ANTHRANILATE ISOMERASE"/>
    <property type="match status" value="1"/>
</dbReference>
<sequence>MSDIAVKICGVTRLETALTAARAGADYLGFVFFRKSPRFIQPEAAEEVIVELKQASFEDGFNMPKLVGLFVDAGEIELAEAAPFLTHFQFHGHESPARCEEMGADFAVD</sequence>
<keyword evidence="3" id="KW-0028">Amino-acid biosynthesis</keyword>
<dbReference type="Pfam" id="PF00697">
    <property type="entry name" value="PRAI"/>
    <property type="match status" value="1"/>
</dbReference>
<name>A0A3B0RV81_9ZZZZ</name>
<dbReference type="InterPro" id="IPR001240">
    <property type="entry name" value="PRAI_dom"/>
</dbReference>
<dbReference type="PANTHER" id="PTHR42894">
    <property type="entry name" value="N-(5'-PHOSPHORIBOSYL)ANTHRANILATE ISOMERASE"/>
    <property type="match status" value="1"/>
</dbReference>
<dbReference type="InterPro" id="IPR011060">
    <property type="entry name" value="RibuloseP-bd_barrel"/>
</dbReference>
<evidence type="ECO:0000313" key="8">
    <source>
        <dbReference type="EMBL" id="VAV92406.1"/>
    </source>
</evidence>
<dbReference type="Gene3D" id="3.20.20.70">
    <property type="entry name" value="Aldolase class I"/>
    <property type="match status" value="1"/>
</dbReference>
<evidence type="ECO:0000256" key="3">
    <source>
        <dbReference type="ARBA" id="ARBA00022605"/>
    </source>
</evidence>
<feature type="domain" description="N-(5'phosphoribosyl) anthranilate isomerase (PRAI)" evidence="7">
    <location>
        <begin position="6"/>
        <end position="105"/>
    </location>
</feature>
<dbReference type="AlphaFoldDB" id="A0A3B0RV81"/>
<proteinExistence type="predicted"/>
<reference evidence="8" key="1">
    <citation type="submission" date="2018-06" db="EMBL/GenBank/DDBJ databases">
        <authorList>
            <person name="Zhirakovskaya E."/>
        </authorList>
    </citation>
    <scope>NUCLEOTIDE SEQUENCE</scope>
</reference>
<evidence type="ECO:0000259" key="7">
    <source>
        <dbReference type="Pfam" id="PF00697"/>
    </source>
</evidence>
<evidence type="ECO:0000256" key="6">
    <source>
        <dbReference type="ARBA" id="ARBA00023235"/>
    </source>
</evidence>
<keyword evidence="4" id="KW-0822">Tryptophan biosynthesis</keyword>
<dbReference type="EMBL" id="UOEH01000087">
    <property type="protein sequence ID" value="VAV92406.1"/>
    <property type="molecule type" value="Genomic_DNA"/>
</dbReference>
<keyword evidence="6 8" id="KW-0413">Isomerase</keyword>